<dbReference type="InterPro" id="IPR009057">
    <property type="entry name" value="Homeodomain-like_sf"/>
</dbReference>
<feature type="compositionally biased region" description="Low complexity" evidence="5">
    <location>
        <begin position="183"/>
        <end position="197"/>
    </location>
</feature>
<feature type="compositionally biased region" description="Polar residues" evidence="5">
    <location>
        <begin position="20"/>
        <end position="40"/>
    </location>
</feature>
<feature type="domain" description="HTH myb-type" evidence="7">
    <location>
        <begin position="567"/>
        <end position="623"/>
    </location>
</feature>
<dbReference type="SUPFAM" id="SSF46689">
    <property type="entry name" value="Homeodomain-like"/>
    <property type="match status" value="1"/>
</dbReference>
<name>A0A9W8G7R5_9FUNG</name>
<feature type="region of interest" description="Disordered" evidence="5">
    <location>
        <begin position="436"/>
        <end position="482"/>
    </location>
</feature>
<dbReference type="AlphaFoldDB" id="A0A9W8G7R5"/>
<dbReference type="GO" id="GO:0000978">
    <property type="term" value="F:RNA polymerase II cis-regulatory region sequence-specific DNA binding"/>
    <property type="evidence" value="ECO:0007669"/>
    <property type="project" value="TreeGrafter"/>
</dbReference>
<keyword evidence="2 8" id="KW-0238">DNA-binding</keyword>
<dbReference type="PANTHER" id="PTHR46621:SF1">
    <property type="entry name" value="SNRNA-ACTIVATING PROTEIN COMPLEX SUBUNIT 4"/>
    <property type="match status" value="1"/>
</dbReference>
<evidence type="ECO:0000256" key="4">
    <source>
        <dbReference type="ARBA" id="ARBA00023242"/>
    </source>
</evidence>
<dbReference type="Pfam" id="PF00249">
    <property type="entry name" value="Myb_DNA-binding"/>
    <property type="match status" value="1"/>
</dbReference>
<feature type="region of interest" description="Disordered" evidence="5">
    <location>
        <begin position="339"/>
        <end position="393"/>
    </location>
</feature>
<feature type="compositionally biased region" description="Low complexity" evidence="5">
    <location>
        <begin position="117"/>
        <end position="140"/>
    </location>
</feature>
<dbReference type="GO" id="GO:0001006">
    <property type="term" value="F:RNA polymerase III type 3 promoter sequence-specific DNA binding"/>
    <property type="evidence" value="ECO:0007669"/>
    <property type="project" value="TreeGrafter"/>
</dbReference>
<dbReference type="GO" id="GO:0042795">
    <property type="term" value="P:snRNA transcription by RNA polymerase II"/>
    <property type="evidence" value="ECO:0007669"/>
    <property type="project" value="TreeGrafter"/>
</dbReference>
<accession>A0A9W8G7R5</accession>
<feature type="compositionally biased region" description="Low complexity" evidence="5">
    <location>
        <begin position="300"/>
        <end position="314"/>
    </location>
</feature>
<dbReference type="InterPro" id="IPR017930">
    <property type="entry name" value="Myb_dom"/>
</dbReference>
<feature type="region of interest" description="Disordered" evidence="5">
    <location>
        <begin position="183"/>
        <end position="215"/>
    </location>
</feature>
<feature type="compositionally biased region" description="Polar residues" evidence="5">
    <location>
        <begin position="349"/>
        <end position="371"/>
    </location>
</feature>
<feature type="compositionally biased region" description="Low complexity" evidence="5">
    <location>
        <begin position="527"/>
        <end position="538"/>
    </location>
</feature>
<dbReference type="GO" id="GO:0042796">
    <property type="term" value="P:snRNA transcription by RNA polymerase III"/>
    <property type="evidence" value="ECO:0007669"/>
    <property type="project" value="TreeGrafter"/>
</dbReference>
<dbReference type="OrthoDB" id="2143914at2759"/>
<dbReference type="PROSITE" id="PS50090">
    <property type="entry name" value="MYB_LIKE"/>
    <property type="match status" value="1"/>
</dbReference>
<feature type="region of interest" description="Disordered" evidence="5">
    <location>
        <begin position="1"/>
        <end position="50"/>
    </location>
</feature>
<feature type="domain" description="Myb-like" evidence="6">
    <location>
        <begin position="567"/>
        <end position="619"/>
    </location>
</feature>
<gene>
    <name evidence="8" type="primary">BAS1</name>
    <name evidence="8" type="ORF">GGI25_003051</name>
</gene>
<keyword evidence="3" id="KW-0804">Transcription</keyword>
<dbReference type="SMART" id="SM00717">
    <property type="entry name" value="SANT"/>
    <property type="match status" value="1"/>
</dbReference>
<evidence type="ECO:0000259" key="7">
    <source>
        <dbReference type="PROSITE" id="PS51294"/>
    </source>
</evidence>
<protein>
    <submittedName>
        <fullName evidence="8">Myb-like DNA-binding protein bas1</fullName>
    </submittedName>
</protein>
<feature type="region of interest" description="Disordered" evidence="5">
    <location>
        <begin position="116"/>
        <end position="140"/>
    </location>
</feature>
<reference evidence="8" key="1">
    <citation type="submission" date="2022-07" db="EMBL/GenBank/DDBJ databases">
        <title>Phylogenomic reconstructions and comparative analyses of Kickxellomycotina fungi.</title>
        <authorList>
            <person name="Reynolds N.K."/>
            <person name="Stajich J.E."/>
            <person name="Barry K."/>
            <person name="Grigoriev I.V."/>
            <person name="Crous P."/>
            <person name="Smith M.E."/>
        </authorList>
    </citation>
    <scope>NUCLEOTIDE SEQUENCE</scope>
    <source>
        <strain evidence="8">NRRL 3115</strain>
    </source>
</reference>
<dbReference type="CDD" id="cd00167">
    <property type="entry name" value="SANT"/>
    <property type="match status" value="1"/>
</dbReference>
<evidence type="ECO:0000256" key="2">
    <source>
        <dbReference type="ARBA" id="ARBA00023125"/>
    </source>
</evidence>
<dbReference type="InterPro" id="IPR001005">
    <property type="entry name" value="SANT/Myb"/>
</dbReference>
<dbReference type="GO" id="GO:0019185">
    <property type="term" value="C:snRNA-activating protein complex"/>
    <property type="evidence" value="ECO:0007669"/>
    <property type="project" value="TreeGrafter"/>
</dbReference>
<keyword evidence="4" id="KW-0539">Nucleus</keyword>
<feature type="region of interest" description="Disordered" evidence="5">
    <location>
        <begin position="499"/>
        <end position="538"/>
    </location>
</feature>
<dbReference type="Gene3D" id="1.10.10.60">
    <property type="entry name" value="Homeodomain-like"/>
    <property type="match status" value="1"/>
</dbReference>
<feature type="compositionally biased region" description="Polar residues" evidence="5">
    <location>
        <begin position="286"/>
        <end position="299"/>
    </location>
</feature>
<evidence type="ECO:0000313" key="8">
    <source>
        <dbReference type="EMBL" id="KAJ2677531.1"/>
    </source>
</evidence>
<evidence type="ECO:0000256" key="3">
    <source>
        <dbReference type="ARBA" id="ARBA00023163"/>
    </source>
</evidence>
<dbReference type="InterPro" id="IPR051575">
    <property type="entry name" value="Myb-like_DNA-bd"/>
</dbReference>
<evidence type="ECO:0000259" key="6">
    <source>
        <dbReference type="PROSITE" id="PS50090"/>
    </source>
</evidence>
<dbReference type="PANTHER" id="PTHR46621">
    <property type="entry name" value="SNRNA-ACTIVATING PROTEIN COMPLEX SUBUNIT 4"/>
    <property type="match status" value="1"/>
</dbReference>
<feature type="compositionally biased region" description="Polar residues" evidence="5">
    <location>
        <begin position="436"/>
        <end position="446"/>
    </location>
</feature>
<evidence type="ECO:0000256" key="1">
    <source>
        <dbReference type="ARBA" id="ARBA00023015"/>
    </source>
</evidence>
<comment type="caution">
    <text evidence="8">The sequence shown here is derived from an EMBL/GenBank/DDBJ whole genome shotgun (WGS) entry which is preliminary data.</text>
</comment>
<proteinExistence type="predicted"/>
<dbReference type="EMBL" id="JANBTW010000031">
    <property type="protein sequence ID" value="KAJ2677531.1"/>
    <property type="molecule type" value="Genomic_DNA"/>
</dbReference>
<dbReference type="Proteomes" id="UP001151518">
    <property type="component" value="Unassembled WGS sequence"/>
</dbReference>
<sequence length="641" mass="69540">MATHHHAPVSQVSLRPHSPSPSGNRSCNRHNTATACASSANERKHPLYYSNNDPRTSDMYLHSSSAVNEASKQIDASFNPATYSADAAPMPNEAEINAMSVAELRQAMLSIVRFRRPTSSPTPTSSSAADAPSGVRLCSPMSPHTFSPTFSTSSSYASVSSLGTATATATGAIRRTSVQAQFAQAGSAQQQGGDDSSLANIPETGPQLRKRVRHDPEVSAAQRMGIDLLLNASTLTDRSSDHSVKPSQADVDESSSFQMMEFSPVLSEKDGWRDTYRFPRLPPISQLENSQRIEQQHGMSPSSPSSRFSGQPMSAPTDSPFTMGSIGASSLKAYKLSSAPSKAPGVTHHSLSGSYSQSFPPPLSTTRSQPGIYQHPSPPSSLNSSPNGVLSTEISSRSGLSHIPSLDVTAMPPAGDTIICTDISRHRQYPISPTTPLARPSQSIYIHQQAQQQQQQKSPHEKSSTGFSFHHSPVLHHGPPTSPRNLFLHAQGYFSHHALQHSVPPPPPQSIHPQHSLPIQQTPTLPPGSHMPQQQSHSQPMVAFVETSVVRNVSKPKFNYAFMDTKRPRGPSSRWSAEEDELLKRAVKQFGEDRQWVKVAQQVPGRSNLQCRQRWLCNIKAQVEKERNTATLTAVPGSIVQ</sequence>
<evidence type="ECO:0000313" key="9">
    <source>
        <dbReference type="Proteomes" id="UP001151518"/>
    </source>
</evidence>
<organism evidence="8 9">
    <name type="scientific">Coemansia spiralis</name>
    <dbReference type="NCBI Taxonomy" id="417178"/>
    <lineage>
        <taxon>Eukaryota</taxon>
        <taxon>Fungi</taxon>
        <taxon>Fungi incertae sedis</taxon>
        <taxon>Zoopagomycota</taxon>
        <taxon>Kickxellomycotina</taxon>
        <taxon>Kickxellomycetes</taxon>
        <taxon>Kickxellales</taxon>
        <taxon>Kickxellaceae</taxon>
        <taxon>Coemansia</taxon>
    </lineage>
</organism>
<dbReference type="PROSITE" id="PS51294">
    <property type="entry name" value="HTH_MYB"/>
    <property type="match status" value="1"/>
</dbReference>
<evidence type="ECO:0000256" key="5">
    <source>
        <dbReference type="SAM" id="MobiDB-lite"/>
    </source>
</evidence>
<keyword evidence="1" id="KW-0805">Transcription regulation</keyword>
<feature type="region of interest" description="Disordered" evidence="5">
    <location>
        <begin position="286"/>
        <end position="324"/>
    </location>
</feature>